<evidence type="ECO:0000256" key="1">
    <source>
        <dbReference type="ARBA" id="ARBA00001933"/>
    </source>
</evidence>
<comment type="cofactor">
    <cofactor evidence="1">
        <name>pyridoxal 5'-phosphate</name>
        <dbReference type="ChEBI" id="CHEBI:597326"/>
    </cofactor>
</comment>
<evidence type="ECO:0000256" key="2">
    <source>
        <dbReference type="ARBA" id="ARBA00012224"/>
    </source>
</evidence>
<dbReference type="InterPro" id="IPR015421">
    <property type="entry name" value="PyrdxlP-dep_Trfase_major"/>
</dbReference>
<keyword evidence="8" id="KW-1185">Reference proteome</keyword>
<keyword evidence="4 7" id="KW-0456">Lyase</keyword>
<dbReference type="InterPro" id="IPR015424">
    <property type="entry name" value="PyrdxlP-dep_Trfase"/>
</dbReference>
<dbReference type="InterPro" id="IPR015422">
    <property type="entry name" value="PyrdxlP-dep_Trfase_small"/>
</dbReference>
<proteinExistence type="inferred from homology"/>
<dbReference type="PANTHER" id="PTHR43525:SF1">
    <property type="entry name" value="PROTEIN MALY"/>
    <property type="match status" value="1"/>
</dbReference>
<reference evidence="7 8" key="1">
    <citation type="submission" date="2016-11" db="EMBL/GenBank/DDBJ databases">
        <authorList>
            <person name="Jaros S."/>
            <person name="Januszkiewicz K."/>
            <person name="Wedrychowicz H."/>
        </authorList>
    </citation>
    <scope>NUCLEOTIDE SEQUENCE [LARGE SCALE GENOMIC DNA]</scope>
    <source>
        <strain evidence="7 8">DSM 15480</strain>
    </source>
</reference>
<organism evidence="7 8">
    <name type="scientific">Hespellia stercorisuis DSM 15480</name>
    <dbReference type="NCBI Taxonomy" id="1121950"/>
    <lineage>
        <taxon>Bacteria</taxon>
        <taxon>Bacillati</taxon>
        <taxon>Bacillota</taxon>
        <taxon>Clostridia</taxon>
        <taxon>Lachnospirales</taxon>
        <taxon>Lachnospiraceae</taxon>
        <taxon>Hespellia</taxon>
    </lineage>
</organism>
<dbReference type="CDD" id="cd00609">
    <property type="entry name" value="AAT_like"/>
    <property type="match status" value="1"/>
</dbReference>
<sequence>MKNYDFNELVNRKGSACIKWDFQAADFGHDGLLPFTIADADYPTCPSVTAALSKGIQTGIIGYTDVDDSYYNAVINWCLVRHQWNIKKDWIVPTSGIIPGIAFVLESMTQPEDPIVVQPPVYDPFYSAIRATGRTIVKNELIADENNRYTMDYAHLEECFQRGAKAFILCNPHNPIGRVWSRKELERVRKLCREYHVLLISDEIHWDIVYAPSIHTSIGTLCDENDFAVVCTSGSKTFNIAGLQTSNFIIMNPDLRQTFQDYLYGRYLFCPNTLGLIATKYAYSTGAEWVDAQLLHLKSNAEKVVAFMKAHLPFVKVTFLEGTYLMWLDFTYYHRSSGELVTLFSEYGAAVGDGTHYSPKCDGFIRLNIACPKAQLTGGLECIRRAVQSLNEEDQ</sequence>
<dbReference type="AlphaFoldDB" id="A0A1M6TVS6"/>
<feature type="domain" description="Aminotransferase class I/classII large" evidence="6">
    <location>
        <begin position="34"/>
        <end position="378"/>
    </location>
</feature>
<dbReference type="EMBL" id="FQZY01000063">
    <property type="protein sequence ID" value="SHK60994.1"/>
    <property type="molecule type" value="Genomic_DNA"/>
</dbReference>
<dbReference type="Gene3D" id="3.90.1150.10">
    <property type="entry name" value="Aspartate Aminotransferase, domain 1"/>
    <property type="match status" value="1"/>
</dbReference>
<evidence type="ECO:0000256" key="4">
    <source>
        <dbReference type="ARBA" id="ARBA00023239"/>
    </source>
</evidence>
<dbReference type="InterPro" id="IPR051798">
    <property type="entry name" value="Class-II_PLP-Dep_Aminotrans"/>
</dbReference>
<protein>
    <recommendedName>
        <fullName evidence="2">cysteine-S-conjugate beta-lyase</fullName>
        <ecNumber evidence="2">4.4.1.13</ecNumber>
    </recommendedName>
</protein>
<keyword evidence="3" id="KW-0663">Pyridoxal phosphate</keyword>
<evidence type="ECO:0000256" key="3">
    <source>
        <dbReference type="ARBA" id="ARBA00022898"/>
    </source>
</evidence>
<dbReference type="InterPro" id="IPR004839">
    <property type="entry name" value="Aminotransferase_I/II_large"/>
</dbReference>
<dbReference type="NCBIfam" id="TIGR04350">
    <property type="entry name" value="C_S_lyase_PatB"/>
    <property type="match status" value="1"/>
</dbReference>
<dbReference type="EC" id="4.4.1.13" evidence="2"/>
<dbReference type="SUPFAM" id="SSF53383">
    <property type="entry name" value="PLP-dependent transferases"/>
    <property type="match status" value="1"/>
</dbReference>
<dbReference type="Pfam" id="PF00155">
    <property type="entry name" value="Aminotran_1_2"/>
    <property type="match status" value="1"/>
</dbReference>
<comment type="similarity">
    <text evidence="5">Belongs to the class-II pyridoxal-phosphate-dependent aminotransferase family. MalY/PatB cystathionine beta-lyase subfamily.</text>
</comment>
<dbReference type="STRING" id="1121950.SAMN02745243_03338"/>
<name>A0A1M6TVS6_9FIRM</name>
<dbReference type="Proteomes" id="UP000184301">
    <property type="component" value="Unassembled WGS sequence"/>
</dbReference>
<dbReference type="GO" id="GO:0030170">
    <property type="term" value="F:pyridoxal phosphate binding"/>
    <property type="evidence" value="ECO:0007669"/>
    <property type="project" value="InterPro"/>
</dbReference>
<dbReference type="GO" id="GO:0047804">
    <property type="term" value="F:cysteine-S-conjugate beta-lyase activity"/>
    <property type="evidence" value="ECO:0007669"/>
    <property type="project" value="UniProtKB-EC"/>
</dbReference>
<evidence type="ECO:0000256" key="5">
    <source>
        <dbReference type="ARBA" id="ARBA00037974"/>
    </source>
</evidence>
<evidence type="ECO:0000313" key="7">
    <source>
        <dbReference type="EMBL" id="SHK60994.1"/>
    </source>
</evidence>
<evidence type="ECO:0000259" key="6">
    <source>
        <dbReference type="Pfam" id="PF00155"/>
    </source>
</evidence>
<accession>A0A1M6TVS6</accession>
<dbReference type="PANTHER" id="PTHR43525">
    <property type="entry name" value="PROTEIN MALY"/>
    <property type="match status" value="1"/>
</dbReference>
<dbReference type="InterPro" id="IPR027619">
    <property type="entry name" value="C-S_lyase_PatB-like"/>
</dbReference>
<dbReference type="Gene3D" id="3.40.640.10">
    <property type="entry name" value="Type I PLP-dependent aspartate aminotransferase-like (Major domain)"/>
    <property type="match status" value="1"/>
</dbReference>
<evidence type="ECO:0000313" key="8">
    <source>
        <dbReference type="Proteomes" id="UP000184301"/>
    </source>
</evidence>
<gene>
    <name evidence="7" type="ORF">SAMN02745243_03338</name>
</gene>
<dbReference type="RefSeq" id="WP_073112539.1">
    <property type="nucleotide sequence ID" value="NZ_FQZY01000063.1"/>
</dbReference>
<dbReference type="OrthoDB" id="9802872at2"/>